<proteinExistence type="predicted"/>
<name>A0A7W5ZJB2_9BACT</name>
<evidence type="ECO:0000256" key="1">
    <source>
        <dbReference type="SAM" id="SignalP"/>
    </source>
</evidence>
<protein>
    <submittedName>
        <fullName evidence="2">Uncharacterized protein</fullName>
    </submittedName>
</protein>
<sequence>MKSSFKFVGLFFVLVCFVSSVFAQKQIDNYYQFSPKEMEGMMATFSKDAGWKNLSATMSSRSFERIKHEKAAWGFKGQAKTSDGKLQDVLFCAFDFYNPKSKKGQGGTMVWRKVGDEVYKAYLIYPEGVEDLDKALELSEEFFADASGKLQKAQSWGRCFRKCVRGTSRTVVDAKGIRFDVPSDCGTGCLASIAVCGGATAILAVATAAPTGGLSFPVLAITFGVCAGVSCGVCIGICALGCI</sequence>
<comment type="caution">
    <text evidence="2">The sequence shown here is derived from an EMBL/GenBank/DDBJ whole genome shotgun (WGS) entry which is preliminary data.</text>
</comment>
<keyword evidence="3" id="KW-1185">Reference proteome</keyword>
<feature type="chain" id="PRO_5031027724" evidence="1">
    <location>
        <begin position="24"/>
        <end position="243"/>
    </location>
</feature>
<gene>
    <name evidence="2" type="ORF">FHS57_002195</name>
</gene>
<dbReference type="Proteomes" id="UP000541352">
    <property type="component" value="Unassembled WGS sequence"/>
</dbReference>
<evidence type="ECO:0000313" key="2">
    <source>
        <dbReference type="EMBL" id="MBB3838190.1"/>
    </source>
</evidence>
<dbReference type="RefSeq" id="WP_183973400.1">
    <property type="nucleotide sequence ID" value="NZ_JACIBY010000004.1"/>
</dbReference>
<feature type="signal peptide" evidence="1">
    <location>
        <begin position="1"/>
        <end position="23"/>
    </location>
</feature>
<dbReference type="AlphaFoldDB" id="A0A7W5ZJB2"/>
<reference evidence="2 3" key="1">
    <citation type="submission" date="2020-08" db="EMBL/GenBank/DDBJ databases">
        <title>Genomic Encyclopedia of Type Strains, Phase IV (KMG-IV): sequencing the most valuable type-strain genomes for metagenomic binning, comparative biology and taxonomic classification.</title>
        <authorList>
            <person name="Goeker M."/>
        </authorList>
    </citation>
    <scope>NUCLEOTIDE SEQUENCE [LARGE SCALE GENOMIC DNA]</scope>
    <source>
        <strain evidence="2 3">DSM 17976</strain>
    </source>
</reference>
<keyword evidence="1" id="KW-0732">Signal</keyword>
<evidence type="ECO:0000313" key="3">
    <source>
        <dbReference type="Proteomes" id="UP000541352"/>
    </source>
</evidence>
<dbReference type="EMBL" id="JACIBY010000004">
    <property type="protein sequence ID" value="MBB3838190.1"/>
    <property type="molecule type" value="Genomic_DNA"/>
</dbReference>
<accession>A0A7W5ZJB2</accession>
<organism evidence="2 3">
    <name type="scientific">Runella defluvii</name>
    <dbReference type="NCBI Taxonomy" id="370973"/>
    <lineage>
        <taxon>Bacteria</taxon>
        <taxon>Pseudomonadati</taxon>
        <taxon>Bacteroidota</taxon>
        <taxon>Cytophagia</taxon>
        <taxon>Cytophagales</taxon>
        <taxon>Spirosomataceae</taxon>
        <taxon>Runella</taxon>
    </lineage>
</organism>